<proteinExistence type="predicted"/>
<organism evidence="3 4">
    <name type="scientific">Paludibacterium purpuratum</name>
    <dbReference type="NCBI Taxonomy" id="1144873"/>
    <lineage>
        <taxon>Bacteria</taxon>
        <taxon>Pseudomonadati</taxon>
        <taxon>Pseudomonadota</taxon>
        <taxon>Betaproteobacteria</taxon>
        <taxon>Neisseriales</taxon>
        <taxon>Chromobacteriaceae</taxon>
        <taxon>Paludibacterium</taxon>
    </lineage>
</organism>
<keyword evidence="3" id="KW-0808">Transferase</keyword>
<feature type="transmembrane region" description="Helical" evidence="1">
    <location>
        <begin position="43"/>
        <end position="62"/>
    </location>
</feature>
<dbReference type="InterPro" id="IPR036890">
    <property type="entry name" value="HATPase_C_sf"/>
</dbReference>
<dbReference type="Proteomes" id="UP000295611">
    <property type="component" value="Unassembled WGS sequence"/>
</dbReference>
<protein>
    <submittedName>
        <fullName evidence="3">Histidine kinase</fullName>
    </submittedName>
</protein>
<dbReference type="Pfam" id="PF06580">
    <property type="entry name" value="His_kinase"/>
    <property type="match status" value="1"/>
</dbReference>
<evidence type="ECO:0000256" key="1">
    <source>
        <dbReference type="SAM" id="Phobius"/>
    </source>
</evidence>
<keyword evidence="3" id="KW-0418">Kinase</keyword>
<dbReference type="EMBL" id="SNZP01000003">
    <property type="protein sequence ID" value="TDR81520.1"/>
    <property type="molecule type" value="Genomic_DNA"/>
</dbReference>
<keyword evidence="1" id="KW-0812">Transmembrane</keyword>
<dbReference type="GO" id="GO:0016020">
    <property type="term" value="C:membrane"/>
    <property type="evidence" value="ECO:0007669"/>
    <property type="project" value="InterPro"/>
</dbReference>
<dbReference type="SUPFAM" id="SSF55874">
    <property type="entry name" value="ATPase domain of HSP90 chaperone/DNA topoisomerase II/histidine kinase"/>
    <property type="match status" value="1"/>
</dbReference>
<name>A0A4R7B9F0_9NEIS</name>
<keyword evidence="1" id="KW-1133">Transmembrane helix</keyword>
<feature type="transmembrane region" description="Helical" evidence="1">
    <location>
        <begin position="120"/>
        <end position="142"/>
    </location>
</feature>
<evidence type="ECO:0000313" key="3">
    <source>
        <dbReference type="EMBL" id="TDR81520.1"/>
    </source>
</evidence>
<dbReference type="PANTHER" id="PTHR34220:SF7">
    <property type="entry name" value="SENSOR HISTIDINE KINASE YPDA"/>
    <property type="match status" value="1"/>
</dbReference>
<feature type="transmembrane region" description="Helical" evidence="1">
    <location>
        <begin position="74"/>
        <end position="100"/>
    </location>
</feature>
<keyword evidence="1" id="KW-0472">Membrane</keyword>
<feature type="domain" description="Signal transduction histidine kinase internal region" evidence="2">
    <location>
        <begin position="162"/>
        <end position="241"/>
    </location>
</feature>
<dbReference type="PANTHER" id="PTHR34220">
    <property type="entry name" value="SENSOR HISTIDINE KINASE YPDA"/>
    <property type="match status" value="1"/>
</dbReference>
<feature type="transmembrane region" description="Helical" evidence="1">
    <location>
        <begin position="12"/>
        <end position="31"/>
    </location>
</feature>
<gene>
    <name evidence="3" type="ORF">DFP86_103173</name>
</gene>
<evidence type="ECO:0000259" key="2">
    <source>
        <dbReference type="Pfam" id="PF06580"/>
    </source>
</evidence>
<reference evidence="3 4" key="1">
    <citation type="submission" date="2019-03" db="EMBL/GenBank/DDBJ databases">
        <title>Genomic Encyclopedia of Type Strains, Phase III (KMG-III): the genomes of soil and plant-associated and newly described type strains.</title>
        <authorList>
            <person name="Whitman W."/>
        </authorList>
    </citation>
    <scope>NUCLEOTIDE SEQUENCE [LARGE SCALE GENOMIC DNA]</scope>
    <source>
        <strain evidence="3 4">CECT 8976</strain>
    </source>
</reference>
<dbReference type="InterPro" id="IPR010559">
    <property type="entry name" value="Sig_transdc_His_kin_internal"/>
</dbReference>
<dbReference type="GO" id="GO:0000155">
    <property type="term" value="F:phosphorelay sensor kinase activity"/>
    <property type="evidence" value="ECO:0007669"/>
    <property type="project" value="InterPro"/>
</dbReference>
<sequence length="355" mass="39089">MHPFLSDNRKLFRYMLAWLTASLPAAAALHWSGRAGWPQGLLFALPLCLVLGFSVLSAYYVCRALPYAQRRLARVVGLFGAASLVSAGAWLLLALAWNGIWPLLDAGQPLVRLDDDAQGVLFIAAACLYLLSLLAHDVLIAFDNARDATERAAAMRALAREAELQMLRSQVDPHFLFNSLNSICALIDLAPADARAMTIDLAEFFRRTLALSARTEITLAEEVALCEHYLAIEKRRFGAKLAVELQIEAEARPCLLPPMCLQPLIENALKHGIRHLDAGGMVSVRAAVRDGWLHLTVANPIDELAVSAGPGGVGLKNLRERLGVFYDTRARIRWWREAASFHIELTLPGLESREP</sequence>
<dbReference type="InterPro" id="IPR050640">
    <property type="entry name" value="Bact_2-comp_sensor_kinase"/>
</dbReference>
<dbReference type="Gene3D" id="3.30.565.10">
    <property type="entry name" value="Histidine kinase-like ATPase, C-terminal domain"/>
    <property type="match status" value="1"/>
</dbReference>
<dbReference type="AlphaFoldDB" id="A0A4R7B9F0"/>
<accession>A0A4R7B9F0</accession>
<evidence type="ECO:0000313" key="4">
    <source>
        <dbReference type="Proteomes" id="UP000295611"/>
    </source>
</evidence>
<keyword evidence="4" id="KW-1185">Reference proteome</keyword>
<comment type="caution">
    <text evidence="3">The sequence shown here is derived from an EMBL/GenBank/DDBJ whole genome shotgun (WGS) entry which is preliminary data.</text>
</comment>